<dbReference type="Pfam" id="PF01243">
    <property type="entry name" value="PNPOx_N"/>
    <property type="match status" value="1"/>
</dbReference>
<dbReference type="RefSeq" id="WP_353650244.1">
    <property type="nucleotide sequence ID" value="NZ_CP159218.1"/>
</dbReference>
<dbReference type="InterPro" id="IPR052019">
    <property type="entry name" value="F420H2_bilvrd_red/Heme_oxyg"/>
</dbReference>
<proteinExistence type="predicted"/>
<evidence type="ECO:0000313" key="3">
    <source>
        <dbReference type="EMBL" id="XCG64631.1"/>
    </source>
</evidence>
<dbReference type="GO" id="GO:0005829">
    <property type="term" value="C:cytosol"/>
    <property type="evidence" value="ECO:0007669"/>
    <property type="project" value="TreeGrafter"/>
</dbReference>
<dbReference type="GO" id="GO:0070967">
    <property type="term" value="F:coenzyme F420 binding"/>
    <property type="evidence" value="ECO:0007669"/>
    <property type="project" value="TreeGrafter"/>
</dbReference>
<dbReference type="InterPro" id="IPR011576">
    <property type="entry name" value="Pyridox_Oxase_N"/>
</dbReference>
<dbReference type="SUPFAM" id="SSF50475">
    <property type="entry name" value="FMN-binding split barrel"/>
    <property type="match status" value="1"/>
</dbReference>
<dbReference type="EMBL" id="CP159218">
    <property type="protein sequence ID" value="XCG64631.1"/>
    <property type="molecule type" value="Genomic_DNA"/>
</dbReference>
<accession>A0AAU8DR31</accession>
<evidence type="ECO:0000259" key="2">
    <source>
        <dbReference type="Pfam" id="PF01243"/>
    </source>
</evidence>
<organism evidence="3">
    <name type="scientific">Nakamurella sp. A5-74</name>
    <dbReference type="NCBI Taxonomy" id="3158264"/>
    <lineage>
        <taxon>Bacteria</taxon>
        <taxon>Bacillati</taxon>
        <taxon>Actinomycetota</taxon>
        <taxon>Actinomycetes</taxon>
        <taxon>Nakamurellales</taxon>
        <taxon>Nakamurellaceae</taxon>
        <taxon>Nakamurella</taxon>
    </lineage>
</organism>
<evidence type="ECO:0000256" key="1">
    <source>
        <dbReference type="ARBA" id="ARBA00023002"/>
    </source>
</evidence>
<reference evidence="3" key="1">
    <citation type="submission" date="2024-05" db="EMBL/GenBank/DDBJ databases">
        <authorList>
            <person name="Cai S.Y."/>
            <person name="Jin L.M."/>
            <person name="Li H.R."/>
        </authorList>
    </citation>
    <scope>NUCLEOTIDE SEQUENCE</scope>
    <source>
        <strain evidence="3">A5-74</strain>
    </source>
</reference>
<keyword evidence="1" id="KW-0560">Oxidoreductase</keyword>
<dbReference type="GO" id="GO:0016627">
    <property type="term" value="F:oxidoreductase activity, acting on the CH-CH group of donors"/>
    <property type="evidence" value="ECO:0007669"/>
    <property type="project" value="TreeGrafter"/>
</dbReference>
<gene>
    <name evidence="3" type="ORF">ABLG96_04705</name>
</gene>
<protein>
    <submittedName>
        <fullName evidence="3">Pyridoxamine 5'-phosphate oxidase family protein</fullName>
    </submittedName>
</protein>
<feature type="domain" description="Pyridoxamine 5'-phosphate oxidase N-terminal" evidence="2">
    <location>
        <begin position="12"/>
        <end position="119"/>
    </location>
</feature>
<dbReference type="Gene3D" id="2.30.110.10">
    <property type="entry name" value="Electron Transport, Fmn-binding Protein, Chain A"/>
    <property type="match status" value="1"/>
</dbReference>
<name>A0AAU8DR31_9ACTN</name>
<dbReference type="PANTHER" id="PTHR35176">
    <property type="entry name" value="HEME OXYGENASE HI_0854-RELATED"/>
    <property type="match status" value="1"/>
</dbReference>
<dbReference type="PANTHER" id="PTHR35176:SF6">
    <property type="entry name" value="HEME OXYGENASE HI_0854-RELATED"/>
    <property type="match status" value="1"/>
</dbReference>
<sequence>MSTPKNLGPDESAWLTTLSADGSPHTTPVWFVADGESIWVATSVAAQKVRNLARDPRLSLAVDGSGQRPQVASGRSAERACDQHPDIIAAFAAKYRGWDAADPTHYGPRVLLEIQVDRWLLGGPG</sequence>
<dbReference type="AlphaFoldDB" id="A0AAU8DR31"/>
<dbReference type="InterPro" id="IPR012349">
    <property type="entry name" value="Split_barrel_FMN-bd"/>
</dbReference>